<dbReference type="HOGENOM" id="CLU_1934985_0_0_0"/>
<organism evidence="1 2">
    <name type="scientific">Fusobacterium ulcerans 12-1B</name>
    <dbReference type="NCBI Taxonomy" id="457404"/>
    <lineage>
        <taxon>Bacteria</taxon>
        <taxon>Fusobacteriati</taxon>
        <taxon>Fusobacteriota</taxon>
        <taxon>Fusobacteriia</taxon>
        <taxon>Fusobacteriales</taxon>
        <taxon>Fusobacteriaceae</taxon>
        <taxon>Fusobacterium</taxon>
    </lineage>
</organism>
<evidence type="ECO:0000313" key="2">
    <source>
        <dbReference type="Proteomes" id="UP000003233"/>
    </source>
</evidence>
<comment type="caution">
    <text evidence="1">The sequence shown here is derived from an EMBL/GenBank/DDBJ whole genome shotgun (WGS) entry which is preliminary data.</text>
</comment>
<reference evidence="1 2" key="1">
    <citation type="submission" date="2012-07" db="EMBL/GenBank/DDBJ databases">
        <title>The Genome Sequence of Fusobacterium ulcerans 12_1B.</title>
        <authorList>
            <consortium name="The Broad Institute Genome Sequencing Platform"/>
            <person name="Earl A."/>
            <person name="Ward D."/>
            <person name="Feldgarden M."/>
            <person name="Gevers D."/>
            <person name="Strauss J."/>
            <person name="Ambrose C.E."/>
            <person name="Allen-Vercoe E."/>
            <person name="Walker B."/>
            <person name="Young S.K."/>
            <person name="Zeng Q."/>
            <person name="Gargeya S."/>
            <person name="Fitzgerald M."/>
            <person name="Haas B."/>
            <person name="Abouelleil A."/>
            <person name="Alvarado L."/>
            <person name="Arachchi H.M."/>
            <person name="Berlin A.M."/>
            <person name="Chapman S.B."/>
            <person name="Goldberg J."/>
            <person name="Griggs A."/>
            <person name="Gujja S."/>
            <person name="Hansen M."/>
            <person name="Howarth C."/>
            <person name="Imamovic A."/>
            <person name="Larimer J."/>
            <person name="McCowen C."/>
            <person name="Montmayeur A."/>
            <person name="Murphy C."/>
            <person name="Neiman D."/>
            <person name="Pearson M."/>
            <person name="Priest M."/>
            <person name="Roberts A."/>
            <person name="Saif S."/>
            <person name="Shea T."/>
            <person name="Sisk P."/>
            <person name="Sykes S."/>
            <person name="Wortman J."/>
            <person name="Nusbaum C."/>
            <person name="Birren B."/>
        </authorList>
    </citation>
    <scope>NUCLEOTIDE SEQUENCE [LARGE SCALE GENOMIC DNA]</scope>
    <source>
        <strain evidence="1 2">12_1B</strain>
    </source>
</reference>
<gene>
    <name evidence="1" type="ORF">HMPREF0402_02491</name>
</gene>
<dbReference type="Proteomes" id="UP000003233">
    <property type="component" value="Unassembled WGS sequence"/>
</dbReference>
<dbReference type="BioCyc" id="FSP457404-HMP:GTSQ-2516-MONOMER"/>
<keyword evidence="2" id="KW-1185">Reference proteome</keyword>
<name>H1PVP8_9FUSO</name>
<dbReference type="RefSeq" id="WP_008698210.1">
    <property type="nucleotide sequence ID" value="NZ_KE161009.1"/>
</dbReference>
<proteinExistence type="predicted"/>
<evidence type="ECO:0000313" key="1">
    <source>
        <dbReference type="EMBL" id="EHO79752.1"/>
    </source>
</evidence>
<protein>
    <submittedName>
        <fullName evidence="1">Uncharacterized protein</fullName>
    </submittedName>
</protein>
<sequence length="130" mass="14769">MIKLGDKVTIKFGLFKGKSGEVQIIAEHAKGKSYKIGGCDIFWEEGALEKLPEKENGLYATVGYDPELIKGVRDTISEAVCELQEYATNEHSYYTKDGKEMLSTWKQKGDHVYDVHVFEKVTECNWKQLS</sequence>
<accession>H1PVP8</accession>
<dbReference type="EMBL" id="AGWJ02000023">
    <property type="protein sequence ID" value="EHO79752.1"/>
    <property type="molecule type" value="Genomic_DNA"/>
</dbReference>
<dbReference type="AlphaFoldDB" id="H1PVP8"/>
<dbReference type="PATRIC" id="fig|457404.5.peg.2656"/>